<dbReference type="Pfam" id="PF01557">
    <property type="entry name" value="FAA_hydrolase"/>
    <property type="match status" value="1"/>
</dbReference>
<evidence type="ECO:0000256" key="2">
    <source>
        <dbReference type="ARBA" id="ARBA00022723"/>
    </source>
</evidence>
<dbReference type="GO" id="GO:0019752">
    <property type="term" value="P:carboxylic acid metabolic process"/>
    <property type="evidence" value="ECO:0007669"/>
    <property type="project" value="UniProtKB-ARBA"/>
</dbReference>
<dbReference type="OrthoDB" id="9805307at2"/>
<evidence type="ECO:0000313" key="5">
    <source>
        <dbReference type="Proteomes" id="UP000297975"/>
    </source>
</evidence>
<dbReference type="PANTHER" id="PTHR11820:SF7">
    <property type="entry name" value="ACYLPYRUVASE FAHD1, MITOCHONDRIAL"/>
    <property type="match status" value="1"/>
</dbReference>
<evidence type="ECO:0000259" key="3">
    <source>
        <dbReference type="Pfam" id="PF01557"/>
    </source>
</evidence>
<sequence>MKLLSFRYRETEYWGVKYEEGIYYSDQLMTHFPTLLSVIENYDHLNLKKDLNKFVESESIEILPPIYPKKNIMCIGKNYKAHAYEMTTHNPDSVPEYPVVFTKSPNSIIAHEKNIMAHANFTSQLDYEGELAVVIGKLGKDIKREEAQDYIFGYTILNDVTARDLQKKHQQFYRGKSLDTFAPLGPYIMTKDHIEDPQNLKVQTYVNDELRQNGNTKEMIFPIDELIEALSEGTTLEPGDIIATGTPSGVGKGFNPPKFLKSGDTIKISIEGIGELVNQVK</sequence>
<name>A0A4Y8IRP2_9BACI</name>
<keyword evidence="5" id="KW-1185">Reference proteome</keyword>
<dbReference type="PANTHER" id="PTHR11820">
    <property type="entry name" value="ACYLPYRUVASE"/>
    <property type="match status" value="1"/>
</dbReference>
<proteinExistence type="inferred from homology"/>
<dbReference type="Proteomes" id="UP000297975">
    <property type="component" value="Unassembled WGS sequence"/>
</dbReference>
<dbReference type="RefSeq" id="WP_134338801.1">
    <property type="nucleotide sequence ID" value="NZ_SOPW01000002.1"/>
</dbReference>
<reference evidence="4 5" key="1">
    <citation type="submission" date="2019-03" db="EMBL/GenBank/DDBJ databases">
        <authorList>
            <person name="He R.-H."/>
        </authorList>
    </citation>
    <scope>NUCLEOTIDE SEQUENCE [LARGE SCALE GENOMIC DNA]</scope>
    <source>
        <strain evidence="5">SH 714</strain>
    </source>
</reference>
<protein>
    <submittedName>
        <fullName evidence="4">FAA hydrolase family protein</fullName>
    </submittedName>
</protein>
<gene>
    <name evidence="4" type="ORF">E3U55_02805</name>
</gene>
<comment type="caution">
    <text evidence="4">The sequence shown here is derived from an EMBL/GenBank/DDBJ whole genome shotgun (WGS) entry which is preliminary data.</text>
</comment>
<dbReference type="GO" id="GO:0016853">
    <property type="term" value="F:isomerase activity"/>
    <property type="evidence" value="ECO:0007669"/>
    <property type="project" value="UniProtKB-ARBA"/>
</dbReference>
<organism evidence="4 5">
    <name type="scientific">Filobacillus milosensis</name>
    <dbReference type="NCBI Taxonomy" id="94137"/>
    <lineage>
        <taxon>Bacteria</taxon>
        <taxon>Bacillati</taxon>
        <taxon>Bacillota</taxon>
        <taxon>Bacilli</taxon>
        <taxon>Bacillales</taxon>
        <taxon>Bacillaceae</taxon>
        <taxon>Filobacillus</taxon>
    </lineage>
</organism>
<evidence type="ECO:0000313" key="4">
    <source>
        <dbReference type="EMBL" id="TFB24443.1"/>
    </source>
</evidence>
<dbReference type="GO" id="GO:0046872">
    <property type="term" value="F:metal ion binding"/>
    <property type="evidence" value="ECO:0007669"/>
    <property type="project" value="UniProtKB-KW"/>
</dbReference>
<dbReference type="Gene3D" id="3.90.850.10">
    <property type="entry name" value="Fumarylacetoacetase-like, C-terminal domain"/>
    <property type="match status" value="1"/>
</dbReference>
<dbReference type="EMBL" id="SOPW01000002">
    <property type="protein sequence ID" value="TFB24443.1"/>
    <property type="molecule type" value="Genomic_DNA"/>
</dbReference>
<dbReference type="SUPFAM" id="SSF56529">
    <property type="entry name" value="FAH"/>
    <property type="match status" value="1"/>
</dbReference>
<dbReference type="GO" id="GO:0018773">
    <property type="term" value="F:acetylpyruvate hydrolase activity"/>
    <property type="evidence" value="ECO:0007669"/>
    <property type="project" value="TreeGrafter"/>
</dbReference>
<dbReference type="FunFam" id="3.90.850.10:FF:000002">
    <property type="entry name" value="2-hydroxyhepta-2,4-diene-1,7-dioate isomerase"/>
    <property type="match status" value="1"/>
</dbReference>
<dbReference type="InterPro" id="IPR011234">
    <property type="entry name" value="Fumarylacetoacetase-like_C"/>
</dbReference>
<accession>A0A4Y8IRP2</accession>
<dbReference type="AlphaFoldDB" id="A0A4Y8IRP2"/>
<comment type="similarity">
    <text evidence="1">Belongs to the FAH family.</text>
</comment>
<dbReference type="InterPro" id="IPR036663">
    <property type="entry name" value="Fumarylacetoacetase_C_sf"/>
</dbReference>
<keyword evidence="2" id="KW-0479">Metal-binding</keyword>
<feature type="domain" description="Fumarylacetoacetase-like C-terminal" evidence="3">
    <location>
        <begin position="72"/>
        <end position="280"/>
    </location>
</feature>
<keyword evidence="4" id="KW-0378">Hydrolase</keyword>
<evidence type="ECO:0000256" key="1">
    <source>
        <dbReference type="ARBA" id="ARBA00010211"/>
    </source>
</evidence>